<dbReference type="GO" id="GO:0005737">
    <property type="term" value="C:cytoplasm"/>
    <property type="evidence" value="ECO:0007669"/>
    <property type="project" value="TreeGrafter"/>
</dbReference>
<evidence type="ECO:0000259" key="5">
    <source>
        <dbReference type="PROSITE" id="PS50011"/>
    </source>
</evidence>
<keyword evidence="2" id="KW-0067">ATP-binding</keyword>
<gene>
    <name evidence="6" type="ORF">ADEAN_000630800</name>
</gene>
<dbReference type="GO" id="GO:0004674">
    <property type="term" value="F:protein serine/threonine kinase activity"/>
    <property type="evidence" value="ECO:0007669"/>
    <property type="project" value="UniProtKB-KW"/>
</dbReference>
<dbReference type="SUPFAM" id="SSF56112">
    <property type="entry name" value="Protein kinase-like (PK-like)"/>
    <property type="match status" value="1"/>
</dbReference>
<evidence type="ECO:0000313" key="7">
    <source>
        <dbReference type="Proteomes" id="UP000515908"/>
    </source>
</evidence>
<feature type="compositionally biased region" description="Basic and acidic residues" evidence="3">
    <location>
        <begin position="114"/>
        <end position="123"/>
    </location>
</feature>
<dbReference type="PROSITE" id="PS00108">
    <property type="entry name" value="PROTEIN_KINASE_ST"/>
    <property type="match status" value="1"/>
</dbReference>
<feature type="compositionally biased region" description="Low complexity" evidence="3">
    <location>
        <begin position="396"/>
        <end position="408"/>
    </location>
</feature>
<keyword evidence="6" id="KW-0418">Kinase</keyword>
<dbReference type="PROSITE" id="PS50011">
    <property type="entry name" value="PROTEIN_KINASE_DOM"/>
    <property type="match status" value="1"/>
</dbReference>
<evidence type="ECO:0000256" key="1">
    <source>
        <dbReference type="ARBA" id="ARBA00022741"/>
    </source>
</evidence>
<evidence type="ECO:0000256" key="2">
    <source>
        <dbReference type="ARBA" id="ARBA00022840"/>
    </source>
</evidence>
<reference evidence="6 7" key="1">
    <citation type="submission" date="2020-08" db="EMBL/GenBank/DDBJ databases">
        <authorList>
            <person name="Newling K."/>
            <person name="Davey J."/>
            <person name="Forrester S."/>
        </authorList>
    </citation>
    <scope>NUCLEOTIDE SEQUENCE [LARGE SCALE GENOMIC DNA]</scope>
    <source>
        <strain evidence="7">Crithidia deanei Carvalho (ATCC PRA-265)</strain>
    </source>
</reference>
<feature type="compositionally biased region" description="Low complexity" evidence="3">
    <location>
        <begin position="141"/>
        <end position="157"/>
    </location>
</feature>
<evidence type="ECO:0000256" key="4">
    <source>
        <dbReference type="SAM" id="Phobius"/>
    </source>
</evidence>
<protein>
    <submittedName>
        <fullName evidence="6">Protein tyrosine kinase/Protein kinase domain containing protein, putative</fullName>
    </submittedName>
</protein>
<keyword evidence="4" id="KW-1133">Transmembrane helix</keyword>
<organism evidence="6 7">
    <name type="scientific">Angomonas deanei</name>
    <dbReference type="NCBI Taxonomy" id="59799"/>
    <lineage>
        <taxon>Eukaryota</taxon>
        <taxon>Discoba</taxon>
        <taxon>Euglenozoa</taxon>
        <taxon>Kinetoplastea</taxon>
        <taxon>Metakinetoplastina</taxon>
        <taxon>Trypanosomatida</taxon>
        <taxon>Trypanosomatidae</taxon>
        <taxon>Strigomonadinae</taxon>
        <taxon>Angomonas</taxon>
    </lineage>
</organism>
<feature type="transmembrane region" description="Helical" evidence="4">
    <location>
        <begin position="445"/>
        <end position="473"/>
    </location>
</feature>
<sequence length="599" mass="66843">MAKGAFSDVYRCTSISSKSPSSSSGTSYAIKIVNRQFAEQHKMGRALQREVKSMESVGQNRYVISVHDKFVSKTNVYIVMQLAEGGTLLDFIKEYRLWSTSTEGSPLRPGFPTHSEEQYEDSTRQSSTMFSEHSPNSWFESSCDSDSRGSGPSSSSSRPWIPIMFKQLLLALDVLHRNNIVHRDIKPENILLSKDKRRILLSDFGFACYSPPNHKLHRSCGSLRYCAPELLEECPDYDGRKVDVWAAGVTLYTMLFYQHPYTIVGTNPDEWLRHILRSTYTFPTPVDPSLEDLFSHMLEKSPERRWSVEQLLEHPWVKGVDVEDMRTPRGSRVRDIAVTKEEDHNELDDGFYDASFLRGDGNCLDDSEEDIFEDSPTRGGLQSTRCSMVGIDALTSSPSGDSDSPKSGNDTADGGLPAVLPTEADEGKPIVAVKKGSVLKRFSRWIVGIVKGIFLFQFLIFGYILRVVFLFLCRFIPFPEWLKALLNTYLPGTPTAARSTSQATVIVERRRVYKGKKKKSNASKSTRASSLTASPVALHSGEEEMILSPEAHRKPAENSENDNSTEVGSLYVASPASPMPQKAGRHGSEDFPTTSDVGV</sequence>
<proteinExistence type="predicted"/>
<keyword evidence="7" id="KW-1185">Reference proteome</keyword>
<evidence type="ECO:0000313" key="6">
    <source>
        <dbReference type="EMBL" id="CAD2218815.1"/>
    </source>
</evidence>
<feature type="region of interest" description="Disordered" evidence="3">
    <location>
        <begin position="101"/>
        <end position="157"/>
    </location>
</feature>
<dbReference type="InterPro" id="IPR011009">
    <property type="entry name" value="Kinase-like_dom_sf"/>
</dbReference>
<dbReference type="Pfam" id="PF00069">
    <property type="entry name" value="Pkinase"/>
    <property type="match status" value="2"/>
</dbReference>
<dbReference type="AlphaFoldDB" id="A0A7G2CHI6"/>
<feature type="region of interest" description="Disordered" evidence="3">
    <location>
        <begin position="547"/>
        <end position="599"/>
    </location>
</feature>
<evidence type="ECO:0000256" key="3">
    <source>
        <dbReference type="SAM" id="MobiDB-lite"/>
    </source>
</evidence>
<feature type="region of interest" description="Disordered" evidence="3">
    <location>
        <begin position="396"/>
        <end position="421"/>
    </location>
</feature>
<dbReference type="SMART" id="SM00220">
    <property type="entry name" value="S_TKc"/>
    <property type="match status" value="1"/>
</dbReference>
<keyword evidence="6" id="KW-0808">Transferase</keyword>
<keyword evidence="4" id="KW-0812">Transmembrane</keyword>
<dbReference type="GO" id="GO:0005524">
    <property type="term" value="F:ATP binding"/>
    <property type="evidence" value="ECO:0007669"/>
    <property type="project" value="UniProtKB-KW"/>
</dbReference>
<feature type="compositionally biased region" description="Polar residues" evidence="3">
    <location>
        <begin position="124"/>
        <end position="140"/>
    </location>
</feature>
<dbReference type="Gene3D" id="1.10.510.10">
    <property type="entry name" value="Transferase(Phosphotransferase) domain 1"/>
    <property type="match status" value="1"/>
</dbReference>
<dbReference type="InterPro" id="IPR008271">
    <property type="entry name" value="Ser/Thr_kinase_AS"/>
</dbReference>
<dbReference type="InterPro" id="IPR000719">
    <property type="entry name" value="Prot_kinase_dom"/>
</dbReference>
<name>A0A7G2CHI6_9TRYP</name>
<dbReference type="Proteomes" id="UP000515908">
    <property type="component" value="Chromosome 12"/>
</dbReference>
<dbReference type="PANTHER" id="PTHR24346:SF30">
    <property type="entry name" value="MATERNAL EMBRYONIC LEUCINE ZIPPER KINASE"/>
    <property type="match status" value="1"/>
</dbReference>
<keyword evidence="1" id="KW-0547">Nucleotide-binding</keyword>
<dbReference type="EMBL" id="LR877156">
    <property type="protein sequence ID" value="CAD2218815.1"/>
    <property type="molecule type" value="Genomic_DNA"/>
</dbReference>
<dbReference type="Gene3D" id="3.30.200.20">
    <property type="entry name" value="Phosphorylase Kinase, domain 1"/>
    <property type="match status" value="1"/>
</dbReference>
<accession>A0A7G2CHI6</accession>
<feature type="region of interest" description="Disordered" evidence="3">
    <location>
        <begin position="514"/>
        <end position="534"/>
    </location>
</feature>
<dbReference type="GO" id="GO:0035556">
    <property type="term" value="P:intracellular signal transduction"/>
    <property type="evidence" value="ECO:0007669"/>
    <property type="project" value="TreeGrafter"/>
</dbReference>
<feature type="domain" description="Protein kinase" evidence="5">
    <location>
        <begin position="1"/>
        <end position="317"/>
    </location>
</feature>
<dbReference type="PANTHER" id="PTHR24346">
    <property type="entry name" value="MAP/MICROTUBULE AFFINITY-REGULATING KINASE"/>
    <property type="match status" value="1"/>
</dbReference>
<keyword evidence="4" id="KW-0472">Membrane</keyword>
<dbReference type="VEuPathDB" id="TriTrypDB:ADEAN_000630800"/>
<dbReference type="OrthoDB" id="40902at2759"/>